<evidence type="ECO:0000256" key="2">
    <source>
        <dbReference type="ARBA" id="ARBA00022448"/>
    </source>
</evidence>
<reference evidence="8 9" key="1">
    <citation type="submission" date="2022-06" db="EMBL/GenBank/DDBJ databases">
        <title>Haloarcula sp. a new haloarchaeum isolate from saline soil.</title>
        <authorList>
            <person name="Strakova D."/>
            <person name="Galisteo C."/>
            <person name="Sanchez-Porro C."/>
            <person name="Ventosa A."/>
        </authorList>
    </citation>
    <scope>NUCLEOTIDE SEQUENCE [LARGE SCALE GENOMIC DNA]</scope>
    <source>
        <strain evidence="8 9">S1CR25-12</strain>
    </source>
</reference>
<evidence type="ECO:0000256" key="6">
    <source>
        <dbReference type="ARBA" id="ARBA00023136"/>
    </source>
</evidence>
<dbReference type="InterPro" id="IPR008972">
    <property type="entry name" value="Cupredoxin"/>
</dbReference>
<comment type="subcellular location">
    <subcellularLocation>
        <location evidence="1">Membrane</location>
    </subcellularLocation>
</comment>
<evidence type="ECO:0000256" key="5">
    <source>
        <dbReference type="ARBA" id="ARBA00023008"/>
    </source>
</evidence>
<comment type="caution">
    <text evidence="8">The sequence shown here is derived from an EMBL/GenBank/DDBJ whole genome shotgun (WGS) entry which is preliminary data.</text>
</comment>
<keyword evidence="2" id="KW-0813">Transport</keyword>
<evidence type="ECO:0000259" key="7">
    <source>
        <dbReference type="Pfam" id="PF00127"/>
    </source>
</evidence>
<name>A0ABU2FAN3_9EURY</name>
<dbReference type="InterPro" id="IPR006311">
    <property type="entry name" value="TAT_signal"/>
</dbReference>
<evidence type="ECO:0000313" key="8">
    <source>
        <dbReference type="EMBL" id="MDS0259335.1"/>
    </source>
</evidence>
<dbReference type="PROSITE" id="PS51318">
    <property type="entry name" value="TAT"/>
    <property type="match status" value="1"/>
</dbReference>
<keyword evidence="4" id="KW-0249">Electron transport</keyword>
<evidence type="ECO:0000256" key="1">
    <source>
        <dbReference type="ARBA" id="ARBA00004370"/>
    </source>
</evidence>
<proteinExistence type="predicted"/>
<dbReference type="SUPFAM" id="SSF49503">
    <property type="entry name" value="Cupredoxins"/>
    <property type="match status" value="1"/>
</dbReference>
<gene>
    <name evidence="8" type="ORF">NDI56_08020</name>
</gene>
<dbReference type="RefSeq" id="WP_310918945.1">
    <property type="nucleotide sequence ID" value="NZ_JAMQON010000002.1"/>
</dbReference>
<dbReference type="InterPro" id="IPR002387">
    <property type="entry name" value="Plastocyanin"/>
</dbReference>
<sequence length="161" mass="16540">MHPTPDRRSFVRAIGAVTITGAVAGCSGGESSDDSPAAGTDSAVPEAVSTYLSDTENFDGTLTDETDTDAVTVEVGVDGNGGAFAFAPAAVKISTGTTVTWEWTGEGSQHNVVAEEGASFESEQTSEAGFTFEQTFEDAGVVTYYCLPHEGLGMKGALVVE</sequence>
<feature type="domain" description="Blue (type 1) copper" evidence="7">
    <location>
        <begin position="74"/>
        <end position="161"/>
    </location>
</feature>
<dbReference type="PANTHER" id="PTHR34192">
    <property type="entry name" value="PLASTOCYANIN MAJOR ISOFORM, CHLOROPLASTIC-RELATED"/>
    <property type="match status" value="1"/>
</dbReference>
<dbReference type="Gene3D" id="2.60.40.420">
    <property type="entry name" value="Cupredoxins - blue copper proteins"/>
    <property type="match status" value="1"/>
</dbReference>
<organism evidence="8 9">
    <name type="scientific">Haloarcula saliterrae</name>
    <dbReference type="NCBI Taxonomy" id="2950534"/>
    <lineage>
        <taxon>Archaea</taxon>
        <taxon>Methanobacteriati</taxon>
        <taxon>Methanobacteriota</taxon>
        <taxon>Stenosarchaea group</taxon>
        <taxon>Halobacteria</taxon>
        <taxon>Halobacteriales</taxon>
        <taxon>Haloarculaceae</taxon>
        <taxon>Haloarcula</taxon>
    </lineage>
</organism>
<dbReference type="EMBL" id="JAMQON010000002">
    <property type="protein sequence ID" value="MDS0259335.1"/>
    <property type="molecule type" value="Genomic_DNA"/>
</dbReference>
<evidence type="ECO:0000313" key="9">
    <source>
        <dbReference type="Proteomes" id="UP001259659"/>
    </source>
</evidence>
<dbReference type="Proteomes" id="UP001259659">
    <property type="component" value="Unassembled WGS sequence"/>
</dbReference>
<dbReference type="InterPro" id="IPR017533">
    <property type="entry name" value="Halocyanin"/>
</dbReference>
<dbReference type="PANTHER" id="PTHR34192:SF10">
    <property type="entry name" value="PLASTOCYANIN MAJOR ISOFORM, CHLOROPLASTIC-RELATED"/>
    <property type="match status" value="1"/>
</dbReference>
<keyword evidence="9" id="KW-1185">Reference proteome</keyword>
<evidence type="ECO:0000256" key="4">
    <source>
        <dbReference type="ARBA" id="ARBA00022982"/>
    </source>
</evidence>
<keyword evidence="3" id="KW-0479">Metal-binding</keyword>
<dbReference type="Pfam" id="PF00127">
    <property type="entry name" value="Copper-bind"/>
    <property type="match status" value="1"/>
</dbReference>
<keyword evidence="6" id="KW-0472">Membrane</keyword>
<dbReference type="InterPro" id="IPR000923">
    <property type="entry name" value="BlueCu_1"/>
</dbReference>
<accession>A0ABU2FAN3</accession>
<dbReference type="PROSITE" id="PS51257">
    <property type="entry name" value="PROKAR_LIPOPROTEIN"/>
    <property type="match status" value="1"/>
</dbReference>
<keyword evidence="5" id="KW-0186">Copper</keyword>
<protein>
    <submittedName>
        <fullName evidence="8">Halocyanin domain-containing protein</fullName>
    </submittedName>
</protein>
<dbReference type="NCBIfam" id="TIGR03102">
    <property type="entry name" value="halo_cynanin"/>
    <property type="match status" value="1"/>
</dbReference>
<evidence type="ECO:0000256" key="3">
    <source>
        <dbReference type="ARBA" id="ARBA00022723"/>
    </source>
</evidence>
<dbReference type="PRINTS" id="PR00157">
    <property type="entry name" value="PLASTOCYANIN"/>
</dbReference>